<reference evidence="2 3" key="1">
    <citation type="journal article" date="2012" name="Science">
        <title>The Paleozoic origin of enzymatic lignin decomposition reconstructed from 31 fungal genomes.</title>
        <authorList>
            <person name="Floudas D."/>
            <person name="Binder M."/>
            <person name="Riley R."/>
            <person name="Barry K."/>
            <person name="Blanchette R.A."/>
            <person name="Henrissat B."/>
            <person name="Martinez A.T."/>
            <person name="Otillar R."/>
            <person name="Spatafora J.W."/>
            <person name="Yadav J.S."/>
            <person name="Aerts A."/>
            <person name="Benoit I."/>
            <person name="Boyd A."/>
            <person name="Carlson A."/>
            <person name="Copeland A."/>
            <person name="Coutinho P.M."/>
            <person name="de Vries R.P."/>
            <person name="Ferreira P."/>
            <person name="Findley K."/>
            <person name="Foster B."/>
            <person name="Gaskell J."/>
            <person name="Glotzer D."/>
            <person name="Gorecki P."/>
            <person name="Heitman J."/>
            <person name="Hesse C."/>
            <person name="Hori C."/>
            <person name="Igarashi K."/>
            <person name="Jurgens J.A."/>
            <person name="Kallen N."/>
            <person name="Kersten P."/>
            <person name="Kohler A."/>
            <person name="Kuees U."/>
            <person name="Kumar T.K.A."/>
            <person name="Kuo A."/>
            <person name="LaButti K."/>
            <person name="Larrondo L.F."/>
            <person name="Lindquist E."/>
            <person name="Ling A."/>
            <person name="Lombard V."/>
            <person name="Lucas S."/>
            <person name="Lundell T."/>
            <person name="Martin R."/>
            <person name="McLaughlin D.J."/>
            <person name="Morgenstern I."/>
            <person name="Morin E."/>
            <person name="Murat C."/>
            <person name="Nagy L.G."/>
            <person name="Nolan M."/>
            <person name="Ohm R.A."/>
            <person name="Patyshakuliyeva A."/>
            <person name="Rokas A."/>
            <person name="Ruiz-Duenas F.J."/>
            <person name="Sabat G."/>
            <person name="Salamov A."/>
            <person name="Samejima M."/>
            <person name="Schmutz J."/>
            <person name="Slot J.C."/>
            <person name="St John F."/>
            <person name="Stenlid J."/>
            <person name="Sun H."/>
            <person name="Sun S."/>
            <person name="Syed K."/>
            <person name="Tsang A."/>
            <person name="Wiebenga A."/>
            <person name="Young D."/>
            <person name="Pisabarro A."/>
            <person name="Eastwood D.C."/>
            <person name="Martin F."/>
            <person name="Cullen D."/>
            <person name="Grigoriev I.V."/>
            <person name="Hibbett D.S."/>
        </authorList>
    </citation>
    <scope>NUCLEOTIDE SEQUENCE</scope>
    <source>
        <strain evidence="3">FP-58527</strain>
    </source>
</reference>
<organism evidence="2 3">
    <name type="scientific">Fomitopsis schrenkii</name>
    <name type="common">Brown rot fungus</name>
    <dbReference type="NCBI Taxonomy" id="2126942"/>
    <lineage>
        <taxon>Eukaryota</taxon>
        <taxon>Fungi</taxon>
        <taxon>Dikarya</taxon>
        <taxon>Basidiomycota</taxon>
        <taxon>Agaricomycotina</taxon>
        <taxon>Agaricomycetes</taxon>
        <taxon>Polyporales</taxon>
        <taxon>Fomitopsis</taxon>
    </lineage>
</organism>
<name>S8ET07_FOMSC</name>
<dbReference type="HOGENOM" id="CLU_852678_0_0_1"/>
<dbReference type="InParanoid" id="S8ET07"/>
<accession>S8ET07</accession>
<proteinExistence type="predicted"/>
<sequence length="326" mass="35993">MPLEAAAPTLIERPRTIAYHASISKDGRNTLRDQMGLNLEQFDEFVGVIQEALDLFLDALCPWTRQDNEAQKRYIDYVVADWPQSSRYKDNWPIIAYTVKHAKLGYRHGRSSPRGSPAKAKPSVATTLAGTNEPSLPGMRHTKPATSKDDRANLPAEEPRLSARRARVRKVVQPRKRTRNPVSSSVVDARPKKVIKYVGAPPPSVLKRALNYEMPRAPGSSANARNSEAGFAAPFRVRGHANVASGSTSRSAGGEAAVRGFLLSLIPPLPDLLPHFLDYGVRDHVALMALATSPPQTLHRFLDSFEETMLKIIVLRRGIMKLGQVL</sequence>
<gene>
    <name evidence="2" type="ORF">FOMPIDRAFT_1044511</name>
</gene>
<evidence type="ECO:0000313" key="3">
    <source>
        <dbReference type="Proteomes" id="UP000015241"/>
    </source>
</evidence>
<dbReference type="OrthoDB" id="2800738at2759"/>
<dbReference type="AlphaFoldDB" id="S8ET07"/>
<evidence type="ECO:0000256" key="1">
    <source>
        <dbReference type="SAM" id="MobiDB-lite"/>
    </source>
</evidence>
<feature type="region of interest" description="Disordered" evidence="1">
    <location>
        <begin position="108"/>
        <end position="186"/>
    </location>
</feature>
<dbReference type="Proteomes" id="UP000015241">
    <property type="component" value="Unassembled WGS sequence"/>
</dbReference>
<feature type="compositionally biased region" description="Polar residues" evidence="1">
    <location>
        <begin position="124"/>
        <end position="134"/>
    </location>
</feature>
<evidence type="ECO:0000313" key="2">
    <source>
        <dbReference type="EMBL" id="EPT06039.1"/>
    </source>
</evidence>
<keyword evidence="3" id="KW-1185">Reference proteome</keyword>
<feature type="compositionally biased region" description="Basic residues" evidence="1">
    <location>
        <begin position="162"/>
        <end position="179"/>
    </location>
</feature>
<feature type="compositionally biased region" description="Basic and acidic residues" evidence="1">
    <location>
        <begin position="146"/>
        <end position="161"/>
    </location>
</feature>
<dbReference type="EMBL" id="KE504122">
    <property type="protein sequence ID" value="EPT06039.1"/>
    <property type="molecule type" value="Genomic_DNA"/>
</dbReference>
<protein>
    <submittedName>
        <fullName evidence="2">Uncharacterized protein</fullName>
    </submittedName>
</protein>